<evidence type="ECO:0000259" key="12">
    <source>
        <dbReference type="PROSITE" id="PS50089"/>
    </source>
</evidence>
<keyword evidence="14" id="KW-1185">Reference proteome</keyword>
<name>A0A0N4V302_ENTVE</name>
<dbReference type="InterPro" id="IPR013083">
    <property type="entry name" value="Znf_RING/FYVE/PHD"/>
</dbReference>
<evidence type="ECO:0000256" key="10">
    <source>
        <dbReference type="SAM" id="Phobius"/>
    </source>
</evidence>
<keyword evidence="5" id="KW-0862">Zinc</keyword>
<dbReference type="PANTHER" id="PTHR47168:SF1">
    <property type="entry name" value="OS02G0798600 PROTEIN"/>
    <property type="match status" value="1"/>
</dbReference>
<accession>A0A0N4V302</accession>
<evidence type="ECO:0000256" key="9">
    <source>
        <dbReference type="SAM" id="MobiDB-lite"/>
    </source>
</evidence>
<feature type="transmembrane region" description="Helical" evidence="10">
    <location>
        <begin position="175"/>
        <end position="196"/>
    </location>
</feature>
<dbReference type="STRING" id="51028.A0A0N4V302"/>
<reference evidence="15" key="1">
    <citation type="submission" date="2017-02" db="UniProtKB">
        <authorList>
            <consortium name="WormBaseParasite"/>
        </authorList>
    </citation>
    <scope>IDENTIFICATION</scope>
</reference>
<feature type="chain" id="PRO_5043122645" evidence="11">
    <location>
        <begin position="18"/>
        <end position="413"/>
    </location>
</feature>
<organism evidence="15">
    <name type="scientific">Enterobius vermicularis</name>
    <name type="common">Human pinworm</name>
    <dbReference type="NCBI Taxonomy" id="51028"/>
    <lineage>
        <taxon>Eukaryota</taxon>
        <taxon>Metazoa</taxon>
        <taxon>Ecdysozoa</taxon>
        <taxon>Nematoda</taxon>
        <taxon>Chromadorea</taxon>
        <taxon>Rhabditida</taxon>
        <taxon>Spirurina</taxon>
        <taxon>Oxyuridomorpha</taxon>
        <taxon>Oxyuroidea</taxon>
        <taxon>Oxyuridae</taxon>
        <taxon>Enterobius</taxon>
    </lineage>
</organism>
<dbReference type="Proteomes" id="UP000274131">
    <property type="component" value="Unassembled WGS sequence"/>
</dbReference>
<feature type="region of interest" description="Disordered" evidence="9">
    <location>
        <begin position="277"/>
        <end position="303"/>
    </location>
</feature>
<feature type="domain" description="RING-type" evidence="12">
    <location>
        <begin position="232"/>
        <end position="274"/>
    </location>
</feature>
<dbReference type="FunFam" id="3.30.40.10:FF:000824">
    <property type="entry name" value="E3 ubiquitin-protein ligase RNF13"/>
    <property type="match status" value="1"/>
</dbReference>
<keyword evidence="4 8" id="KW-0863">Zinc-finger</keyword>
<keyword evidence="11" id="KW-0732">Signal</keyword>
<dbReference type="EMBL" id="UXUI01007767">
    <property type="protein sequence ID" value="VDD89365.1"/>
    <property type="molecule type" value="Genomic_DNA"/>
</dbReference>
<dbReference type="GO" id="GO:0016020">
    <property type="term" value="C:membrane"/>
    <property type="evidence" value="ECO:0007669"/>
    <property type="project" value="UniProtKB-SubCell"/>
</dbReference>
<evidence type="ECO:0000256" key="1">
    <source>
        <dbReference type="ARBA" id="ARBA00004167"/>
    </source>
</evidence>
<dbReference type="SUPFAM" id="SSF57850">
    <property type="entry name" value="RING/U-box"/>
    <property type="match status" value="1"/>
</dbReference>
<dbReference type="Gene3D" id="3.50.30.30">
    <property type="match status" value="1"/>
</dbReference>
<evidence type="ECO:0000313" key="13">
    <source>
        <dbReference type="EMBL" id="VDD89365.1"/>
    </source>
</evidence>
<evidence type="ECO:0000256" key="3">
    <source>
        <dbReference type="ARBA" id="ARBA00022723"/>
    </source>
</evidence>
<evidence type="ECO:0000256" key="8">
    <source>
        <dbReference type="PROSITE-ProRule" id="PRU00175"/>
    </source>
</evidence>
<sequence>MAVIAAILLLFASVCDVQLLLEVVQKTSGNWRYVHKCHARRANFGAEIPSFGHRDEISSCVAFSSPRDACCSVPSVPNNITGCEEFFALSSYGRCDPSLKAYQVQSAQFSGLIVFGEPGEKPVVMNGKTLADAIHIPVLMVSYRCVSRIMESYRPENGYRIEIRAVMSCYDVIKYLVPFIGIIALCFTILFASLSFRMCHERIRVSKDRLSKSNLKKLPTRRCKKGDEVETCAVCLDDFSEGDKVRLLPCSHAYHCKCIDPWLTKKRQVCPLCKKKVLSSGNSDSSDAEIERSRSVSDGGSERLDGASLLDAENLFLSPACDESGCLGPRTYSITVDGSISKQGNAIYGSPMQSPVTNLGTSGDACCGDVITWKSANVAGNDYHLLTQGLEDGEEHHRMDKAVQVCGLKGPLA</sequence>
<feature type="signal peptide" evidence="11">
    <location>
        <begin position="1"/>
        <end position="17"/>
    </location>
</feature>
<keyword evidence="6 10" id="KW-1133">Transmembrane helix</keyword>
<dbReference type="AlphaFoldDB" id="A0A0N4V302"/>
<evidence type="ECO:0000256" key="7">
    <source>
        <dbReference type="ARBA" id="ARBA00023136"/>
    </source>
</evidence>
<keyword evidence="2 10" id="KW-0812">Transmembrane</keyword>
<proteinExistence type="predicted"/>
<gene>
    <name evidence="13" type="ORF">EVEC_LOCUS4116</name>
</gene>
<dbReference type="PANTHER" id="PTHR47168">
    <property type="entry name" value="RING ZINC FINGER DOMAIN SUPERFAMILY PROTEIN-RELATED"/>
    <property type="match status" value="1"/>
</dbReference>
<keyword evidence="7 10" id="KW-0472">Membrane</keyword>
<evidence type="ECO:0000256" key="2">
    <source>
        <dbReference type="ARBA" id="ARBA00022692"/>
    </source>
</evidence>
<protein>
    <submittedName>
        <fullName evidence="15">RING-type domain-containing protein</fullName>
    </submittedName>
</protein>
<dbReference type="PROSITE" id="PS50089">
    <property type="entry name" value="ZF_RING_2"/>
    <property type="match status" value="1"/>
</dbReference>
<dbReference type="OrthoDB" id="8062037at2759"/>
<dbReference type="InterPro" id="IPR001841">
    <property type="entry name" value="Znf_RING"/>
</dbReference>
<keyword evidence="3" id="KW-0479">Metal-binding</keyword>
<dbReference type="InterPro" id="IPR051653">
    <property type="entry name" value="E3_ligase_sorting_rcpt"/>
</dbReference>
<evidence type="ECO:0000313" key="14">
    <source>
        <dbReference type="Proteomes" id="UP000274131"/>
    </source>
</evidence>
<dbReference type="Gene3D" id="3.30.40.10">
    <property type="entry name" value="Zinc/RING finger domain, C3HC4 (zinc finger)"/>
    <property type="match status" value="1"/>
</dbReference>
<dbReference type="SMART" id="SM00184">
    <property type="entry name" value="RING"/>
    <property type="match status" value="1"/>
</dbReference>
<dbReference type="GO" id="GO:0008270">
    <property type="term" value="F:zinc ion binding"/>
    <property type="evidence" value="ECO:0007669"/>
    <property type="project" value="UniProtKB-KW"/>
</dbReference>
<dbReference type="Pfam" id="PF13639">
    <property type="entry name" value="zf-RING_2"/>
    <property type="match status" value="1"/>
</dbReference>
<evidence type="ECO:0000313" key="15">
    <source>
        <dbReference type="WBParaSite" id="EVEC_0000440801-mRNA-1"/>
    </source>
</evidence>
<feature type="compositionally biased region" description="Basic and acidic residues" evidence="9">
    <location>
        <begin position="289"/>
        <end position="303"/>
    </location>
</feature>
<evidence type="ECO:0000256" key="6">
    <source>
        <dbReference type="ARBA" id="ARBA00022989"/>
    </source>
</evidence>
<evidence type="ECO:0000256" key="11">
    <source>
        <dbReference type="SAM" id="SignalP"/>
    </source>
</evidence>
<dbReference type="WBParaSite" id="EVEC_0000440801-mRNA-1">
    <property type="protein sequence ID" value="EVEC_0000440801-mRNA-1"/>
    <property type="gene ID" value="EVEC_0000440801"/>
</dbReference>
<evidence type="ECO:0000256" key="4">
    <source>
        <dbReference type="ARBA" id="ARBA00022771"/>
    </source>
</evidence>
<reference evidence="13 14" key="2">
    <citation type="submission" date="2018-10" db="EMBL/GenBank/DDBJ databases">
        <authorList>
            <consortium name="Pathogen Informatics"/>
        </authorList>
    </citation>
    <scope>NUCLEOTIDE SEQUENCE [LARGE SCALE GENOMIC DNA]</scope>
</reference>
<evidence type="ECO:0000256" key="5">
    <source>
        <dbReference type="ARBA" id="ARBA00022833"/>
    </source>
</evidence>
<comment type="subcellular location">
    <subcellularLocation>
        <location evidence="1">Membrane</location>
        <topology evidence="1">Single-pass membrane protein</topology>
    </subcellularLocation>
</comment>